<sequence>MLPKSPNKEVNKSKKDCKITATNFTECIRISSEKNEDPIILCDDVAIKYLDCMLSLEKK</sequence>
<protein>
    <submittedName>
        <fullName evidence="1">Uncharacterized protein</fullName>
    </submittedName>
</protein>
<evidence type="ECO:0000313" key="1">
    <source>
        <dbReference type="EMBL" id="QHS94926.1"/>
    </source>
</evidence>
<organism evidence="1">
    <name type="scientific">viral metagenome</name>
    <dbReference type="NCBI Taxonomy" id="1070528"/>
    <lineage>
        <taxon>unclassified sequences</taxon>
        <taxon>metagenomes</taxon>
        <taxon>organismal metagenomes</taxon>
    </lineage>
</organism>
<reference evidence="1" key="1">
    <citation type="journal article" date="2020" name="Nature">
        <title>Giant virus diversity and host interactions through global metagenomics.</title>
        <authorList>
            <person name="Schulz F."/>
            <person name="Roux S."/>
            <person name="Paez-Espino D."/>
            <person name="Jungbluth S."/>
            <person name="Walsh D.A."/>
            <person name="Denef V.J."/>
            <person name="McMahon K.D."/>
            <person name="Konstantinidis K.T."/>
            <person name="Eloe-Fadrosh E.A."/>
            <person name="Kyrpides N.C."/>
            <person name="Woyke T."/>
        </authorList>
    </citation>
    <scope>NUCLEOTIDE SEQUENCE</scope>
    <source>
        <strain evidence="1">GVMAG-M-3300018428-16</strain>
    </source>
</reference>
<dbReference type="EMBL" id="MN739235">
    <property type="protein sequence ID" value="QHS94926.1"/>
    <property type="molecule type" value="Genomic_DNA"/>
</dbReference>
<accession>A0A6C0BRU1</accession>
<proteinExistence type="predicted"/>
<name>A0A6C0BRU1_9ZZZZ</name>
<dbReference type="AlphaFoldDB" id="A0A6C0BRU1"/>